<feature type="coiled-coil region" evidence="1">
    <location>
        <begin position="231"/>
        <end position="262"/>
    </location>
</feature>
<proteinExistence type="predicted"/>
<dbReference type="KEGG" id="gms:SOIL9_09480"/>
<dbReference type="Gene3D" id="3.40.50.1220">
    <property type="entry name" value="TPP-binding domain"/>
    <property type="match status" value="1"/>
</dbReference>
<keyword evidence="3" id="KW-1185">Reference proteome</keyword>
<dbReference type="Proteomes" id="UP000464178">
    <property type="component" value="Chromosome"/>
</dbReference>
<sequence>MPGHVFIVRGDVRRLACDAWLVPCSRGARPGYEWFLPDYAGPREGRRFVDGQSRVQPLIAPAPNRPQPWLCWIGRGGQPVSWYTSGAAEFLNAAATEIATNDLPPLFGRARSLLALPVVGTGQGGGAERAGEIVQALLPELETFTAQTFPGEREFDVALVCWDSASHAAAQAERVRRADWPTDLTEQLRAEAQRLAAHALRGELALFLGAGVSIAAGLPSWGGLLDELAVRAEMSREERAALAELRNALDQATVIERRLKARGGSIGRTVASALGPRRHYALAHALLAALPVREAITTNYDQLFEDAWALSDPDGLSVLPGAIRPDARRWLLKMHGCLSDPDRVVLTRSSYTRYDEQLPALSGMVQAFLVTRHVLFVGFSMTDDNFHRIVDAVRRLRGEHRAPGHFGTALSLGAGGLAEMLWDQDIRRVRMADAPETMANFAVPEAARRLEVFLDYLVSRTRDAAHLLVGERFDSLLTPGERQLRDALVRFVKDVTGADASAIRGTVAWPQVERLLRGLGLEPLDGTLASSSGGE</sequence>
<reference evidence="2 3" key="1">
    <citation type="submission" date="2019-05" db="EMBL/GenBank/DDBJ databases">
        <authorList>
            <consortium name="Science for Life Laboratories"/>
        </authorList>
    </citation>
    <scope>NUCLEOTIDE SEQUENCE [LARGE SCALE GENOMIC DNA]</scope>
    <source>
        <strain evidence="2">Soil9</strain>
    </source>
</reference>
<evidence type="ECO:0000313" key="3">
    <source>
        <dbReference type="Proteomes" id="UP000464178"/>
    </source>
</evidence>
<accession>A0A6P2D7L9</accession>
<dbReference type="InterPro" id="IPR029035">
    <property type="entry name" value="DHS-like_NAD/FAD-binding_dom"/>
</dbReference>
<dbReference type="EMBL" id="LR593886">
    <property type="protein sequence ID" value="VTR96983.1"/>
    <property type="molecule type" value="Genomic_DNA"/>
</dbReference>
<dbReference type="RefSeq" id="WP_162671005.1">
    <property type="nucleotide sequence ID" value="NZ_LR593886.1"/>
</dbReference>
<evidence type="ECO:0000256" key="1">
    <source>
        <dbReference type="SAM" id="Coils"/>
    </source>
</evidence>
<organism evidence="2 3">
    <name type="scientific">Gemmata massiliana</name>
    <dbReference type="NCBI Taxonomy" id="1210884"/>
    <lineage>
        <taxon>Bacteria</taxon>
        <taxon>Pseudomonadati</taxon>
        <taxon>Planctomycetota</taxon>
        <taxon>Planctomycetia</taxon>
        <taxon>Gemmatales</taxon>
        <taxon>Gemmataceae</taxon>
        <taxon>Gemmata</taxon>
    </lineage>
</organism>
<dbReference type="Pfam" id="PF13289">
    <property type="entry name" value="SIR2_2"/>
    <property type="match status" value="1"/>
</dbReference>
<name>A0A6P2D7L9_9BACT</name>
<protein>
    <submittedName>
        <fullName evidence="2">Uncharacterized protein</fullName>
    </submittedName>
</protein>
<evidence type="ECO:0000313" key="2">
    <source>
        <dbReference type="EMBL" id="VTR96983.1"/>
    </source>
</evidence>
<dbReference type="SUPFAM" id="SSF52467">
    <property type="entry name" value="DHS-like NAD/FAD-binding domain"/>
    <property type="match status" value="1"/>
</dbReference>
<dbReference type="AlphaFoldDB" id="A0A6P2D7L9"/>
<keyword evidence="1" id="KW-0175">Coiled coil</keyword>
<gene>
    <name evidence="2" type="ORF">SOIL9_09480</name>
</gene>